<keyword evidence="3" id="KW-1185">Reference proteome</keyword>
<dbReference type="EMBL" id="JBHSFU010000001">
    <property type="protein sequence ID" value="MFC4556686.1"/>
    <property type="molecule type" value="Genomic_DNA"/>
</dbReference>
<keyword evidence="1" id="KW-0472">Membrane</keyword>
<reference evidence="3" key="1">
    <citation type="journal article" date="2019" name="Int. J. Syst. Evol. Microbiol.">
        <title>The Global Catalogue of Microorganisms (GCM) 10K type strain sequencing project: providing services to taxonomists for standard genome sequencing and annotation.</title>
        <authorList>
            <consortium name="The Broad Institute Genomics Platform"/>
            <consortium name="The Broad Institute Genome Sequencing Center for Infectious Disease"/>
            <person name="Wu L."/>
            <person name="Ma J."/>
        </authorList>
    </citation>
    <scope>NUCLEOTIDE SEQUENCE [LARGE SCALE GENOMIC DNA]</scope>
    <source>
        <strain evidence="3">CGMCC 4.7426</strain>
    </source>
</reference>
<dbReference type="Proteomes" id="UP001595989">
    <property type="component" value="Unassembled WGS sequence"/>
</dbReference>
<evidence type="ECO:0000313" key="2">
    <source>
        <dbReference type="EMBL" id="MFC4556686.1"/>
    </source>
</evidence>
<keyword evidence="1" id="KW-1133">Transmembrane helix</keyword>
<protein>
    <recommendedName>
        <fullName evidence="4">Type II secretory pathway, pseudopilin PulG</fullName>
    </recommendedName>
</protein>
<dbReference type="RefSeq" id="WP_390292613.1">
    <property type="nucleotide sequence ID" value="NZ_JBHSFU010000001.1"/>
</dbReference>
<name>A0ABV9DED3_9BACI</name>
<feature type="transmembrane region" description="Helical" evidence="1">
    <location>
        <begin position="9"/>
        <end position="30"/>
    </location>
</feature>
<evidence type="ECO:0000256" key="1">
    <source>
        <dbReference type="SAM" id="Phobius"/>
    </source>
</evidence>
<organism evidence="2 3">
    <name type="scientific">Virgibacillus kekensis</name>
    <dbReference type="NCBI Taxonomy" id="202261"/>
    <lineage>
        <taxon>Bacteria</taxon>
        <taxon>Bacillati</taxon>
        <taxon>Bacillota</taxon>
        <taxon>Bacilli</taxon>
        <taxon>Bacillales</taxon>
        <taxon>Bacillaceae</taxon>
        <taxon>Virgibacillus</taxon>
    </lineage>
</organism>
<evidence type="ECO:0000313" key="3">
    <source>
        <dbReference type="Proteomes" id="UP001595989"/>
    </source>
</evidence>
<keyword evidence="1" id="KW-0812">Transmembrane</keyword>
<comment type="caution">
    <text evidence="2">The sequence shown here is derived from an EMBL/GenBank/DDBJ whole genome shotgun (WGS) entry which is preliminary data.</text>
</comment>
<accession>A0ABV9DED3</accession>
<proteinExistence type="predicted"/>
<sequence length="145" mass="16362">MSNLKSERGAVLVVTLMVITLLMLFILAQFSQVSNTTKQVATMEENIDAQLIADMGVEYYYQLVMNYHDKQRPVSSLKDFVAHLPENVPEVAIDNNHSFKITQLQTEPEVITNETATITIIYTSEGKAFRAVETKEGQITINLEH</sequence>
<evidence type="ECO:0008006" key="4">
    <source>
        <dbReference type="Google" id="ProtNLM"/>
    </source>
</evidence>
<gene>
    <name evidence="2" type="ORF">ACFO3D_00510</name>
</gene>